<evidence type="ECO:0000313" key="2">
    <source>
        <dbReference type="Proteomes" id="UP000323597"/>
    </source>
</evidence>
<name>A0A5D2X036_GOSMU</name>
<protein>
    <submittedName>
        <fullName evidence="1">Uncharacterized protein</fullName>
    </submittedName>
</protein>
<organism evidence="1 2">
    <name type="scientific">Gossypium mustelinum</name>
    <name type="common">Cotton</name>
    <name type="synonym">Gossypium caicoense</name>
    <dbReference type="NCBI Taxonomy" id="34275"/>
    <lineage>
        <taxon>Eukaryota</taxon>
        <taxon>Viridiplantae</taxon>
        <taxon>Streptophyta</taxon>
        <taxon>Embryophyta</taxon>
        <taxon>Tracheophyta</taxon>
        <taxon>Spermatophyta</taxon>
        <taxon>Magnoliopsida</taxon>
        <taxon>eudicotyledons</taxon>
        <taxon>Gunneridae</taxon>
        <taxon>Pentapetalae</taxon>
        <taxon>rosids</taxon>
        <taxon>malvids</taxon>
        <taxon>Malvales</taxon>
        <taxon>Malvaceae</taxon>
        <taxon>Malvoideae</taxon>
        <taxon>Gossypium</taxon>
    </lineage>
</organism>
<dbReference type="EMBL" id="CM017647">
    <property type="protein sequence ID" value="TYJ07244.1"/>
    <property type="molecule type" value="Genomic_DNA"/>
</dbReference>
<proteinExistence type="predicted"/>
<evidence type="ECO:0000313" key="1">
    <source>
        <dbReference type="EMBL" id="TYJ07244.1"/>
    </source>
</evidence>
<dbReference type="AlphaFoldDB" id="A0A5D2X036"/>
<dbReference type="Proteomes" id="UP000323597">
    <property type="component" value="Chromosome A12"/>
</dbReference>
<reference evidence="1 2" key="1">
    <citation type="submission" date="2019-07" db="EMBL/GenBank/DDBJ databases">
        <title>WGS assembly of Gossypium mustelinum.</title>
        <authorList>
            <person name="Chen Z.J."/>
            <person name="Sreedasyam A."/>
            <person name="Ando A."/>
            <person name="Song Q."/>
            <person name="De L."/>
            <person name="Hulse-Kemp A."/>
            <person name="Ding M."/>
            <person name="Ye W."/>
            <person name="Kirkbride R."/>
            <person name="Jenkins J."/>
            <person name="Plott C."/>
            <person name="Lovell J."/>
            <person name="Lin Y.-M."/>
            <person name="Vaughn R."/>
            <person name="Liu B."/>
            <person name="Li W."/>
            <person name="Simpson S."/>
            <person name="Scheffler B."/>
            <person name="Saski C."/>
            <person name="Grover C."/>
            <person name="Hu G."/>
            <person name="Conover J."/>
            <person name="Carlson J."/>
            <person name="Shu S."/>
            <person name="Boston L."/>
            <person name="Williams M."/>
            <person name="Peterson D."/>
            <person name="Mcgee K."/>
            <person name="Jones D."/>
            <person name="Wendel J."/>
            <person name="Stelly D."/>
            <person name="Grimwood J."/>
            <person name="Schmutz J."/>
        </authorList>
    </citation>
    <scope>NUCLEOTIDE SEQUENCE [LARGE SCALE GENOMIC DNA]</scope>
    <source>
        <strain evidence="1">1408120.09</strain>
    </source>
</reference>
<keyword evidence="2" id="KW-1185">Reference proteome</keyword>
<sequence length="39" mass="4439">MLVSSCLGKEGEIYCWLKFMQEEGEDIERGRDGVRISCA</sequence>
<gene>
    <name evidence="1" type="ORF">E1A91_A12G291600v1</name>
</gene>
<accession>A0A5D2X036</accession>